<evidence type="ECO:0000313" key="2">
    <source>
        <dbReference type="Proteomes" id="UP000295274"/>
    </source>
</evidence>
<dbReference type="AlphaFoldDB" id="A0A4V3E211"/>
<protein>
    <recommendedName>
        <fullName evidence="3">Lipocalin-like protein</fullName>
    </recommendedName>
</protein>
<sequence>MAIKYTFAIFLLFLMQCHNDDIPFDDIPVDDTSLVGEWLLTESYVSPGGTAEWKKVEEGYRYFFDEFGNYERTDFSRKILDIGAYKIKEEELYLYFITEGQKDTLGYWADFNDSKSRLTLSPSYPSICIEGCLYRFEKE</sequence>
<evidence type="ECO:0008006" key="3">
    <source>
        <dbReference type="Google" id="ProtNLM"/>
    </source>
</evidence>
<keyword evidence="2" id="KW-1185">Reference proteome</keyword>
<accession>A0A4V3E211</accession>
<name>A0A4V3E211_9FLAO</name>
<comment type="caution">
    <text evidence="1">The sequence shown here is derived from an EMBL/GenBank/DDBJ whole genome shotgun (WGS) entry which is preliminary data.</text>
</comment>
<evidence type="ECO:0000313" key="1">
    <source>
        <dbReference type="EMBL" id="TDS15498.1"/>
    </source>
</evidence>
<dbReference type="EMBL" id="SNZW01000014">
    <property type="protein sequence ID" value="TDS15498.1"/>
    <property type="molecule type" value="Genomic_DNA"/>
</dbReference>
<dbReference type="RefSeq" id="WP_133673093.1">
    <property type="nucleotide sequence ID" value="NZ_SNZW01000014.1"/>
</dbReference>
<organism evidence="1 2">
    <name type="scientific">Maribacter caenipelagi</name>
    <dbReference type="NCBI Taxonomy" id="1447781"/>
    <lineage>
        <taxon>Bacteria</taxon>
        <taxon>Pseudomonadati</taxon>
        <taxon>Bacteroidota</taxon>
        <taxon>Flavobacteriia</taxon>
        <taxon>Flavobacteriales</taxon>
        <taxon>Flavobacteriaceae</taxon>
        <taxon>Maribacter</taxon>
    </lineage>
</organism>
<proteinExistence type="predicted"/>
<gene>
    <name evidence="1" type="ORF">DFQ03_2139</name>
</gene>
<dbReference type="Proteomes" id="UP000295274">
    <property type="component" value="Unassembled WGS sequence"/>
</dbReference>
<dbReference type="OrthoDB" id="708275at2"/>
<reference evidence="1 2" key="1">
    <citation type="submission" date="2019-03" db="EMBL/GenBank/DDBJ databases">
        <title>Genomic Encyclopedia of Type Strains, Phase III (KMG-III): the genomes of soil and plant-associated and newly described type strains.</title>
        <authorList>
            <person name="Whitman W."/>
        </authorList>
    </citation>
    <scope>NUCLEOTIDE SEQUENCE [LARGE SCALE GENOMIC DNA]</scope>
    <source>
        <strain evidence="1 2">CECT 8455</strain>
    </source>
</reference>